<organism evidence="1 2">
    <name type="scientific">Salinispira pacifica</name>
    <dbReference type="NCBI Taxonomy" id="1307761"/>
    <lineage>
        <taxon>Bacteria</taxon>
        <taxon>Pseudomonadati</taxon>
        <taxon>Spirochaetota</taxon>
        <taxon>Spirochaetia</taxon>
        <taxon>Spirochaetales</taxon>
        <taxon>Spirochaetaceae</taxon>
        <taxon>Salinispira</taxon>
    </lineage>
</organism>
<reference evidence="1 2" key="1">
    <citation type="journal article" date="2015" name="Stand. Genomic Sci.">
        <title>Complete genome sequence and description of Salinispira pacifica gen. nov., sp. nov., a novel spirochaete isolated form a hypersaline microbial mat.</title>
        <authorList>
            <person name="Ben Hania W."/>
            <person name="Joseph M."/>
            <person name="Schumann P."/>
            <person name="Bunk B."/>
            <person name="Fiebig A."/>
            <person name="Sproer C."/>
            <person name="Klenk H.P."/>
            <person name="Fardeau M.L."/>
            <person name="Spring S."/>
        </authorList>
    </citation>
    <scope>NUCLEOTIDE SEQUENCE [LARGE SCALE GENOMIC DNA]</scope>
    <source>
        <strain evidence="1 2">L21-RPul-D2</strain>
    </source>
</reference>
<dbReference type="EMBL" id="CP006939">
    <property type="protein sequence ID" value="AHC16636.1"/>
    <property type="molecule type" value="Genomic_DNA"/>
</dbReference>
<proteinExistence type="predicted"/>
<dbReference type="Proteomes" id="UP000018680">
    <property type="component" value="Chromosome"/>
</dbReference>
<gene>
    <name evidence="1" type="ORF">L21SP2_3296</name>
</gene>
<dbReference type="RefSeq" id="WP_024269526.1">
    <property type="nucleotide sequence ID" value="NC_023035.1"/>
</dbReference>
<dbReference type="InterPro" id="IPR003489">
    <property type="entry name" value="RHF/RaiA"/>
</dbReference>
<dbReference type="InterPro" id="IPR036567">
    <property type="entry name" value="RHF-like"/>
</dbReference>
<keyword evidence="2" id="KW-1185">Reference proteome</keyword>
<dbReference type="OrthoDB" id="361037at2"/>
<dbReference type="KEGG" id="slr:L21SP2_3296"/>
<dbReference type="HOGENOM" id="CLU_182060_0_0_12"/>
<evidence type="ECO:0000313" key="2">
    <source>
        <dbReference type="Proteomes" id="UP000018680"/>
    </source>
</evidence>
<dbReference type="STRING" id="1307761.L21SP2_3296"/>
<accession>V5WNN8</accession>
<protein>
    <submittedName>
        <fullName evidence="1">Ribosomal subunit interface protein, putative</fullName>
    </submittedName>
</protein>
<dbReference type="NCBIfam" id="TIGR00741">
    <property type="entry name" value="yfiA"/>
    <property type="match status" value="1"/>
</dbReference>
<dbReference type="Gene3D" id="3.30.160.100">
    <property type="entry name" value="Ribosome hibernation promotion factor-like"/>
    <property type="match status" value="1"/>
</dbReference>
<dbReference type="Pfam" id="PF02482">
    <property type="entry name" value="Ribosomal_S30AE"/>
    <property type="match status" value="1"/>
</dbReference>
<name>V5WNN8_9SPIO</name>
<dbReference type="AlphaFoldDB" id="V5WNN8"/>
<dbReference type="SUPFAM" id="SSF69754">
    <property type="entry name" value="Ribosome binding protein Y (YfiA homologue)"/>
    <property type="match status" value="1"/>
</dbReference>
<dbReference type="eggNOG" id="COG1544">
    <property type="taxonomic scope" value="Bacteria"/>
</dbReference>
<sequence length="98" mass="11770">MRVDIKGVHYQITDVTRNFLESKLEKINYAEDYIVDLMFTLAKDHDAWIAEVNVNFRWGVTAHLKEDTFNLHESIEKLVDRLDQKIRKEKEKVQDKHR</sequence>
<evidence type="ECO:0000313" key="1">
    <source>
        <dbReference type="EMBL" id="AHC16636.1"/>
    </source>
</evidence>